<dbReference type="AlphaFoldDB" id="A0AAV4LL08"/>
<dbReference type="EMBL" id="BPLF01000001">
    <property type="protein sequence ID" value="GIX60628.1"/>
    <property type="molecule type" value="Genomic_DNA"/>
</dbReference>
<keyword evidence="1" id="KW-0812">Transmembrane</keyword>
<name>A0AAV4LL08_BABCB</name>
<dbReference type="RefSeq" id="XP_067712699.1">
    <property type="nucleotide sequence ID" value="XM_067856598.1"/>
</dbReference>
<dbReference type="GeneID" id="94192111"/>
<feature type="transmembrane region" description="Helical" evidence="1">
    <location>
        <begin position="893"/>
        <end position="914"/>
    </location>
</feature>
<keyword evidence="1" id="KW-1133">Transmembrane helix</keyword>
<reference evidence="2 3" key="1">
    <citation type="submission" date="2021-06" db="EMBL/GenBank/DDBJ databases">
        <title>Genome sequence of Babesia caballi.</title>
        <authorList>
            <person name="Yamagishi J."/>
            <person name="Kidaka T."/>
            <person name="Ochi A."/>
        </authorList>
    </citation>
    <scope>NUCLEOTIDE SEQUENCE [LARGE SCALE GENOMIC DNA]</scope>
    <source>
        <strain evidence="2">USDA-D6B2</strain>
    </source>
</reference>
<dbReference type="InterPro" id="IPR024751">
    <property type="entry name" value="VESA1"/>
</dbReference>
<comment type="caution">
    <text evidence="2">The sequence shown here is derived from an EMBL/GenBank/DDBJ whole genome shotgun (WGS) entry which is preliminary data.</text>
</comment>
<sequence length="948" mass="104185">MASGGKKLTDCPSNLKEAIDWILRVTGKDGQDSGDGQGNGTQQLADAASTLLEGVKDINSKITIDQDLINNLATGLAKFIGYENLGQSKKIGDGGIAVSGQPVNPNGIGSGYKLTYHRDQAKWQNQVVGSQAESTAAKIFLGCVPLCFYGLSYLYWRCSDKGNGEWKTSTLTTGHLGYFMNGQGFNSKQLSGKLGSQVVSDTMKDTYFKDFSTGLQEAKSKASERANKEDAARSILKIGTSYAPSQPITPVPANQNPTYPEYLQALCGKWCNGPSAFTPSNDNSLSALYYVAYLYFRGKQSALSNDPDFKPRRPSTIREMLYFLAALPFSPSYGALDTYISDHFKSLVNNSAVSDDPELMIPVADSSSPNTNNTLSAADLKNYLTTTCLYCPTILGRFQGNSADSKEDGEPWLHSLFSNTQFSLEYPAGAPLFNAIANHAYALQFQLSFLYQQCSLGSTHGCCWRQCKYGQSINKHFKGQIVQSHICPVKCNQAGHETSNHPQNCKHENCGQNNNTSPLQAFLTDSLSGFSVPQQPIPDSLDHLENHPPGSMCHVKMGFQPTDLRRSGSGHYIYYTLDHFCGFSNDPLRQLSEKLSRLTKRTPRTLGDMFGFVWHLNGQLFRDKRPTRQALAKKLIDAIGQNNPSKIIPQFLFDILKKIGGTASGNGPASGLSQSLEAMAPAIPFLYQMFTGDPEDFLPTVLFDLKGTAHNSLSTHPANLYSLYYPQCSEPNCGTFLSPLCYSNGSAFAPKHASSYFSWVLYLIDDFEVGLREMLDEFTNIDCTKSGCHEQKCQSEHSPAQHGSSPTCQCDSVVHCAGVLPLLYYKGFTFASASMLKNGGGPASGKKSCQNFHDQLTAVLAQDENTPLFKLLLAIDAFLYMFRFYFFYNLSSFWLCSLAILLYFIFYGIGVLHLKSHVHFPSSHTVPPIGLLTTGKAPVLTKLTYYMP</sequence>
<dbReference type="Pfam" id="PF12785">
    <property type="entry name" value="VESA1_N"/>
    <property type="match status" value="1"/>
</dbReference>
<gene>
    <name evidence="2" type="ORF">BcabD6B2_00630</name>
</gene>
<accession>A0AAV4LL08</accession>
<evidence type="ECO:0000313" key="3">
    <source>
        <dbReference type="Proteomes" id="UP001497744"/>
    </source>
</evidence>
<evidence type="ECO:0000313" key="2">
    <source>
        <dbReference type="EMBL" id="GIX60628.1"/>
    </source>
</evidence>
<protein>
    <submittedName>
        <fullName evidence="2">Variant erythrocyte surface antigen-1 family protein</fullName>
    </submittedName>
</protein>
<evidence type="ECO:0000256" key="1">
    <source>
        <dbReference type="SAM" id="Phobius"/>
    </source>
</evidence>
<dbReference type="Proteomes" id="UP001497744">
    <property type="component" value="Unassembled WGS sequence"/>
</dbReference>
<organism evidence="2 3">
    <name type="scientific">Babesia caballi</name>
    <dbReference type="NCBI Taxonomy" id="5871"/>
    <lineage>
        <taxon>Eukaryota</taxon>
        <taxon>Sar</taxon>
        <taxon>Alveolata</taxon>
        <taxon>Apicomplexa</taxon>
        <taxon>Aconoidasida</taxon>
        <taxon>Piroplasmida</taxon>
        <taxon>Babesiidae</taxon>
        <taxon>Babesia</taxon>
    </lineage>
</organism>
<keyword evidence="3" id="KW-1185">Reference proteome</keyword>
<keyword evidence="1" id="KW-0472">Membrane</keyword>
<proteinExistence type="predicted"/>